<evidence type="ECO:0000313" key="11">
    <source>
        <dbReference type="Proteomes" id="UP000092498"/>
    </source>
</evidence>
<keyword evidence="2 5" id="KW-0645">Protease</keyword>
<keyword evidence="11" id="KW-1185">Reference proteome</keyword>
<evidence type="ECO:0000256" key="5">
    <source>
        <dbReference type="PROSITE-ProRule" id="PRU01240"/>
    </source>
</evidence>
<evidence type="ECO:0000256" key="7">
    <source>
        <dbReference type="SAM" id="MobiDB-lite"/>
    </source>
</evidence>
<dbReference type="PROSITE" id="PS51257">
    <property type="entry name" value="PROKAR_LIPOPROTEIN"/>
    <property type="match status" value="1"/>
</dbReference>
<dbReference type="SUPFAM" id="SSF52743">
    <property type="entry name" value="Subtilisin-like"/>
    <property type="match status" value="1"/>
</dbReference>
<feature type="active site" description="Charge relay system" evidence="5">
    <location>
        <position position="389"/>
    </location>
</feature>
<dbReference type="OrthoDB" id="9816306at2"/>
<feature type="chain" id="PRO_5008518746" description="Peptidase S8/S53 domain-containing protein" evidence="8">
    <location>
        <begin position="21"/>
        <end position="667"/>
    </location>
</feature>
<evidence type="ECO:0000256" key="3">
    <source>
        <dbReference type="ARBA" id="ARBA00022801"/>
    </source>
</evidence>
<evidence type="ECO:0000256" key="8">
    <source>
        <dbReference type="SAM" id="SignalP"/>
    </source>
</evidence>
<gene>
    <name evidence="10" type="ORF">ATE48_05965</name>
</gene>
<dbReference type="InterPro" id="IPR036852">
    <property type="entry name" value="Peptidase_S8/S53_dom_sf"/>
</dbReference>
<feature type="region of interest" description="Disordered" evidence="7">
    <location>
        <begin position="174"/>
        <end position="193"/>
    </location>
</feature>
<feature type="signal peptide" evidence="8">
    <location>
        <begin position="1"/>
        <end position="20"/>
    </location>
</feature>
<dbReference type="PROSITE" id="PS00136">
    <property type="entry name" value="SUBTILASE_ASP"/>
    <property type="match status" value="1"/>
</dbReference>
<feature type="compositionally biased region" description="Low complexity" evidence="7">
    <location>
        <begin position="263"/>
        <end position="279"/>
    </location>
</feature>
<dbReference type="GO" id="GO:0004252">
    <property type="term" value="F:serine-type endopeptidase activity"/>
    <property type="evidence" value="ECO:0007669"/>
    <property type="project" value="UniProtKB-UniRule"/>
</dbReference>
<dbReference type="Pfam" id="PF00082">
    <property type="entry name" value="Peptidase_S8"/>
    <property type="match status" value="1"/>
</dbReference>
<keyword evidence="8" id="KW-0732">Signal</keyword>
<organism evidence="10 11">
    <name type="scientific">Candidatus Viadribacter manganicus</name>
    <dbReference type="NCBI Taxonomy" id="1759059"/>
    <lineage>
        <taxon>Bacteria</taxon>
        <taxon>Pseudomonadati</taxon>
        <taxon>Pseudomonadota</taxon>
        <taxon>Alphaproteobacteria</taxon>
        <taxon>Hyphomonadales</taxon>
        <taxon>Hyphomonadaceae</taxon>
        <taxon>Candidatus Viadribacter</taxon>
    </lineage>
</organism>
<evidence type="ECO:0000256" key="4">
    <source>
        <dbReference type="ARBA" id="ARBA00022825"/>
    </source>
</evidence>
<dbReference type="GO" id="GO:0006508">
    <property type="term" value="P:proteolysis"/>
    <property type="evidence" value="ECO:0007669"/>
    <property type="project" value="UniProtKB-KW"/>
</dbReference>
<accession>A0A1B1AG32</accession>
<sequence length="667" mass="68615">MSQRRWSLAALALAPILALGACDQLGDVWERMTGGASVEAPGPTPLDDVPLDARALSGAVQPQAEMAAILAPDPVLIAPGQILVGAQVERELSEAATDMGLASNFARAVRSEGVEALEQLPDNVAEQLRTRAETQASAAASSAAQDTLRRLGVNGEIRVRPGGVVTVDLSSGVSPTAYRGAKQNNETTGDDVPDAIEWSPADRCPRIVSQAQLEGDIALATRCAIQRLAQSGQFEYVEPNFIADSGFTRPPRRDQPTQPSPSQPTTQNPSPSAPATTMPAPQPIGGVPNDPLYALQWHYRASTGPNASPGGAGFVAFWESHQVGARTVRVAVLDTGLDLSHPDIRNAANVSSGVDLINNPERGGDGDGVDADANDAGDRCGASAENSYHGTHVAGTIGAAATNDRVGVAGGAWDVTVIPVRVIGRCGGELADIVSGIRWAAGIAPAITAGNQQIASTTQADIINMSLTIQAPCPASMQAAIDAAVARNVVVVVAAGNKANRASLYAPANCNNVIVVGANDAGGGLAFYSNFGPEVDLLAPGGDVFADSDNDGRPDGVLSTRSTQSGCYDPLNSNSTERCYYSFLQGTSMAAPHVSAALALLAAQSGLRGRELENALFTRAISSFPANFAEIECARSANATPISAGSATCARPSGRGRLDLALAARTP</sequence>
<reference evidence="10 11" key="1">
    <citation type="submission" date="2015-11" db="EMBL/GenBank/DDBJ databases">
        <title>Whole-Genome Sequence of Candidatus Oderbacter manganicum from the National Park Lower Oder Valley, Germany.</title>
        <authorList>
            <person name="Braun B."/>
            <person name="Liere K."/>
            <person name="Szewzyk U."/>
        </authorList>
    </citation>
    <scope>NUCLEOTIDE SEQUENCE [LARGE SCALE GENOMIC DNA]</scope>
    <source>
        <strain evidence="10 11">OTSz_A_272</strain>
    </source>
</reference>
<dbReference type="InterPro" id="IPR015500">
    <property type="entry name" value="Peptidase_S8_subtilisin-rel"/>
</dbReference>
<proteinExistence type="inferred from homology"/>
<evidence type="ECO:0000259" key="9">
    <source>
        <dbReference type="Pfam" id="PF00082"/>
    </source>
</evidence>
<evidence type="ECO:0000256" key="6">
    <source>
        <dbReference type="RuleBase" id="RU003355"/>
    </source>
</evidence>
<dbReference type="InterPro" id="IPR023828">
    <property type="entry name" value="Peptidase_S8_Ser-AS"/>
</dbReference>
<dbReference type="STRING" id="1759059.ATE48_05965"/>
<dbReference type="InterPro" id="IPR022398">
    <property type="entry name" value="Peptidase_S8_His-AS"/>
</dbReference>
<dbReference type="PROSITE" id="PS51892">
    <property type="entry name" value="SUBTILASE"/>
    <property type="match status" value="1"/>
</dbReference>
<dbReference type="Gene3D" id="3.40.50.200">
    <property type="entry name" value="Peptidase S8/S53 domain"/>
    <property type="match status" value="1"/>
</dbReference>
<dbReference type="InterPro" id="IPR000209">
    <property type="entry name" value="Peptidase_S8/S53_dom"/>
</dbReference>
<keyword evidence="3 5" id="KW-0378">Hydrolase</keyword>
<dbReference type="Proteomes" id="UP000092498">
    <property type="component" value="Chromosome"/>
</dbReference>
<dbReference type="InParanoid" id="A0A1B1AG32"/>
<feature type="region of interest" description="Disordered" evidence="7">
    <location>
        <begin position="243"/>
        <end position="289"/>
    </location>
</feature>
<protein>
    <recommendedName>
        <fullName evidence="9">Peptidase S8/S53 domain-containing protein</fullName>
    </recommendedName>
</protein>
<feature type="domain" description="Peptidase S8/S53" evidence="9">
    <location>
        <begin position="327"/>
        <end position="620"/>
    </location>
</feature>
<dbReference type="PANTHER" id="PTHR43806:SF11">
    <property type="entry name" value="CEREVISIN-RELATED"/>
    <property type="match status" value="1"/>
</dbReference>
<comment type="similarity">
    <text evidence="1 5 6">Belongs to the peptidase S8 family.</text>
</comment>
<feature type="active site" description="Charge relay system" evidence="5">
    <location>
        <position position="588"/>
    </location>
</feature>
<dbReference type="PROSITE" id="PS00137">
    <property type="entry name" value="SUBTILASE_HIS"/>
    <property type="match status" value="1"/>
</dbReference>
<evidence type="ECO:0000256" key="2">
    <source>
        <dbReference type="ARBA" id="ARBA00022670"/>
    </source>
</evidence>
<dbReference type="EMBL" id="CP013244">
    <property type="protein sequence ID" value="ANP45495.1"/>
    <property type="molecule type" value="Genomic_DNA"/>
</dbReference>
<name>A0A1B1AG32_9PROT</name>
<dbReference type="KEGG" id="cbot:ATE48_05965"/>
<dbReference type="RefSeq" id="WP_066768908.1">
    <property type="nucleotide sequence ID" value="NZ_CP013244.1"/>
</dbReference>
<dbReference type="PROSITE" id="PS00138">
    <property type="entry name" value="SUBTILASE_SER"/>
    <property type="match status" value="1"/>
</dbReference>
<dbReference type="AlphaFoldDB" id="A0A1B1AG32"/>
<keyword evidence="4 5" id="KW-0720">Serine protease</keyword>
<dbReference type="PANTHER" id="PTHR43806">
    <property type="entry name" value="PEPTIDASE S8"/>
    <property type="match status" value="1"/>
</dbReference>
<evidence type="ECO:0000313" key="10">
    <source>
        <dbReference type="EMBL" id="ANP45495.1"/>
    </source>
</evidence>
<dbReference type="InterPro" id="IPR023827">
    <property type="entry name" value="Peptidase_S8_Asp-AS"/>
</dbReference>
<dbReference type="PRINTS" id="PR00723">
    <property type="entry name" value="SUBTILISIN"/>
</dbReference>
<evidence type="ECO:0000256" key="1">
    <source>
        <dbReference type="ARBA" id="ARBA00011073"/>
    </source>
</evidence>
<dbReference type="InterPro" id="IPR050131">
    <property type="entry name" value="Peptidase_S8_subtilisin-like"/>
</dbReference>
<feature type="active site" description="Charge relay system" evidence="5">
    <location>
        <position position="334"/>
    </location>
</feature>